<gene>
    <name evidence="2" type="ORF">WMSIL1_LOCUS12889</name>
</gene>
<proteinExistence type="predicted"/>
<evidence type="ECO:0000313" key="3">
    <source>
        <dbReference type="Proteomes" id="UP000321570"/>
    </source>
</evidence>
<dbReference type="InterPro" id="IPR007110">
    <property type="entry name" value="Ig-like_dom"/>
</dbReference>
<dbReference type="InterPro" id="IPR013783">
    <property type="entry name" value="Ig-like_fold"/>
</dbReference>
<organism evidence="2 3">
    <name type="scientific">Hymenolepis diminuta</name>
    <name type="common">Rat tapeworm</name>
    <dbReference type="NCBI Taxonomy" id="6216"/>
    <lineage>
        <taxon>Eukaryota</taxon>
        <taxon>Metazoa</taxon>
        <taxon>Spiralia</taxon>
        <taxon>Lophotrochozoa</taxon>
        <taxon>Platyhelminthes</taxon>
        <taxon>Cestoda</taxon>
        <taxon>Eucestoda</taxon>
        <taxon>Cyclophyllidea</taxon>
        <taxon>Hymenolepididae</taxon>
        <taxon>Hymenolepis</taxon>
    </lineage>
</organism>
<sequence>KVYESGVYVCTVSVDVDGTTHEASRGTNIQVKRAGNVVFPGLSGHTIDVMETSPVYQTCRVQKDHGGTNYTYHWLGPDGKQISENNQLRIDYALRSKHSGAYTCVATTRDNAHRDLEGTIYVIVSPLRFQINTLAEDLRLGGFTHRRVSVSQLPFPPGTTIEQFEFMWMTPDGRPATPQPSPEMYIQLQNPQ</sequence>
<feature type="non-terminal residue" evidence="2">
    <location>
        <position position="192"/>
    </location>
</feature>
<dbReference type="Gene3D" id="2.60.40.10">
    <property type="entry name" value="Immunoglobulins"/>
    <property type="match status" value="1"/>
</dbReference>
<evidence type="ECO:0000313" key="2">
    <source>
        <dbReference type="EMBL" id="VUZ54764.1"/>
    </source>
</evidence>
<dbReference type="PROSITE" id="PS50835">
    <property type="entry name" value="IG_LIKE"/>
    <property type="match status" value="1"/>
</dbReference>
<feature type="domain" description="Ig-like" evidence="1">
    <location>
        <begin position="40"/>
        <end position="121"/>
    </location>
</feature>
<dbReference type="SUPFAM" id="SSF48726">
    <property type="entry name" value="Immunoglobulin"/>
    <property type="match status" value="1"/>
</dbReference>
<dbReference type="AlphaFoldDB" id="A0A564Z7K0"/>
<name>A0A564Z7K0_HYMDI</name>
<dbReference type="InterPro" id="IPR036179">
    <property type="entry name" value="Ig-like_dom_sf"/>
</dbReference>
<reference evidence="2 3" key="1">
    <citation type="submission" date="2019-07" db="EMBL/GenBank/DDBJ databases">
        <authorList>
            <person name="Jastrzebski P J."/>
            <person name="Paukszto L."/>
            <person name="Jastrzebski P J."/>
        </authorList>
    </citation>
    <scope>NUCLEOTIDE SEQUENCE [LARGE SCALE GENOMIC DNA]</scope>
    <source>
        <strain evidence="2 3">WMS-il1</strain>
    </source>
</reference>
<protein>
    <recommendedName>
        <fullName evidence="1">Ig-like domain-containing protein</fullName>
    </recommendedName>
</protein>
<dbReference type="EMBL" id="CABIJS010000666">
    <property type="protein sequence ID" value="VUZ54764.1"/>
    <property type="molecule type" value="Genomic_DNA"/>
</dbReference>
<evidence type="ECO:0000259" key="1">
    <source>
        <dbReference type="PROSITE" id="PS50835"/>
    </source>
</evidence>
<keyword evidence="3" id="KW-1185">Reference proteome</keyword>
<accession>A0A564Z7K0</accession>
<dbReference type="Proteomes" id="UP000321570">
    <property type="component" value="Unassembled WGS sequence"/>
</dbReference>
<feature type="non-terminal residue" evidence="2">
    <location>
        <position position="1"/>
    </location>
</feature>